<evidence type="ECO:0000259" key="1">
    <source>
        <dbReference type="Pfam" id="PF01370"/>
    </source>
</evidence>
<dbReference type="InterPro" id="IPR036291">
    <property type="entry name" value="NAD(P)-bd_dom_sf"/>
</dbReference>
<feature type="domain" description="NAD-dependent epimerase/dehydratase" evidence="1">
    <location>
        <begin position="8"/>
        <end position="150"/>
    </location>
</feature>
<dbReference type="Gene3D" id="3.40.50.720">
    <property type="entry name" value="NAD(P)-binding Rossmann-like Domain"/>
    <property type="match status" value="1"/>
</dbReference>
<dbReference type="PANTHER" id="PTHR43238">
    <property type="entry name" value="GDP-L-FUCOSE SYNTHASE"/>
    <property type="match status" value="1"/>
</dbReference>
<accession>A0A6B2G1U3</accession>
<sequence length="158" mass="18082">MEDKKRVIMVTGGSGLVGRNLEQLVNHENLPNEKFIFLTSNDANLQNPEDVRQLFKKIKPDVVIHLAANVGGLFKNMRQNLSILKSNMYINENVLACAFEYNVNKVISCLSTCIFPDKISYPIDETMIHNGPPNDSNYGYSYSKRYIEILHRHGLYIF</sequence>
<evidence type="ECO:0000313" key="2">
    <source>
        <dbReference type="EMBL" id="NDJ96486.1"/>
    </source>
</evidence>
<organism evidence="2">
    <name type="scientific">Myxobolus squamalis</name>
    <name type="common">Myxosporean</name>
    <dbReference type="NCBI Taxonomy" id="59785"/>
    <lineage>
        <taxon>Eukaryota</taxon>
        <taxon>Metazoa</taxon>
        <taxon>Cnidaria</taxon>
        <taxon>Myxozoa</taxon>
        <taxon>Myxosporea</taxon>
        <taxon>Bivalvulida</taxon>
        <taxon>Platysporina</taxon>
        <taxon>Myxobolidae</taxon>
        <taxon>Myxobolus</taxon>
    </lineage>
</organism>
<dbReference type="AlphaFoldDB" id="A0A6B2G1U3"/>
<dbReference type="GO" id="GO:0050577">
    <property type="term" value="F:GDP-L-fucose synthase activity"/>
    <property type="evidence" value="ECO:0007669"/>
    <property type="project" value="TreeGrafter"/>
</dbReference>
<proteinExistence type="predicted"/>
<dbReference type="Pfam" id="PF01370">
    <property type="entry name" value="Epimerase"/>
    <property type="match status" value="1"/>
</dbReference>
<dbReference type="PANTHER" id="PTHR43238:SF1">
    <property type="entry name" value="GDP-L-FUCOSE SYNTHASE"/>
    <property type="match status" value="1"/>
</dbReference>
<dbReference type="EMBL" id="GHBR01001139">
    <property type="protein sequence ID" value="NDJ96486.1"/>
    <property type="molecule type" value="Transcribed_RNA"/>
</dbReference>
<dbReference type="InterPro" id="IPR001509">
    <property type="entry name" value="Epimerase_deHydtase"/>
</dbReference>
<name>A0A6B2G1U3_MYXSQ</name>
<dbReference type="SUPFAM" id="SSF51735">
    <property type="entry name" value="NAD(P)-binding Rossmann-fold domains"/>
    <property type="match status" value="1"/>
</dbReference>
<protein>
    <submittedName>
        <fullName evidence="2">GDP-L-fucose synthase (Trinotate prediction)</fullName>
    </submittedName>
</protein>
<reference evidence="2" key="1">
    <citation type="submission" date="2018-11" db="EMBL/GenBank/DDBJ databases">
        <title>Myxobolus squamalis genome and transcriptome.</title>
        <authorList>
            <person name="Yahalomi D."/>
            <person name="Atkinson S.D."/>
            <person name="Neuhof M."/>
            <person name="Chang E.S."/>
            <person name="Philippe H."/>
            <person name="Cartwright P."/>
            <person name="Bartholomew J.L."/>
            <person name="Huchon D."/>
        </authorList>
    </citation>
    <scope>NUCLEOTIDE SEQUENCE</scope>
    <source>
        <strain evidence="2">71B08</strain>
        <tissue evidence="2">Whole</tissue>
    </source>
</reference>